<gene>
    <name evidence="2" type="ORF">CABS02_09448</name>
</gene>
<feature type="transmembrane region" description="Helical" evidence="1">
    <location>
        <begin position="20"/>
        <end position="41"/>
    </location>
</feature>
<protein>
    <submittedName>
        <fullName evidence="2">Uncharacterized protein</fullName>
    </submittedName>
</protein>
<keyword evidence="1" id="KW-0472">Membrane</keyword>
<name>A0A9P9XAN6_9PEZI</name>
<accession>A0A9P9XAN6</accession>
<sequence length="122" mass="12562">MILLIINGRPRPAKSFSLGFMIVCSIITPLFGGAAVAESLLTKFTEDIVKLGATRHNIVSAVEAFSVAGVPDGTLRSDVRADNVVASLVVAGSAVGVAAANDEPGDVAGLEADLERRDANEN</sequence>
<evidence type="ECO:0000256" key="1">
    <source>
        <dbReference type="SAM" id="Phobius"/>
    </source>
</evidence>
<keyword evidence="1" id="KW-0812">Transmembrane</keyword>
<evidence type="ECO:0000313" key="3">
    <source>
        <dbReference type="Proteomes" id="UP001056436"/>
    </source>
</evidence>
<keyword evidence="1" id="KW-1133">Transmembrane helix</keyword>
<dbReference type="AlphaFoldDB" id="A0A9P9XAN6"/>
<dbReference type="Proteomes" id="UP001056436">
    <property type="component" value="Unassembled WGS sequence"/>
</dbReference>
<organism evidence="2 3">
    <name type="scientific">Colletotrichum abscissum</name>
    <dbReference type="NCBI Taxonomy" id="1671311"/>
    <lineage>
        <taxon>Eukaryota</taxon>
        <taxon>Fungi</taxon>
        <taxon>Dikarya</taxon>
        <taxon>Ascomycota</taxon>
        <taxon>Pezizomycotina</taxon>
        <taxon>Sordariomycetes</taxon>
        <taxon>Hypocreomycetidae</taxon>
        <taxon>Glomerellales</taxon>
        <taxon>Glomerellaceae</taxon>
        <taxon>Colletotrichum</taxon>
        <taxon>Colletotrichum acutatum species complex</taxon>
    </lineage>
</organism>
<reference evidence="2" key="1">
    <citation type="submission" date="2019-01" db="EMBL/GenBank/DDBJ databases">
        <title>Colletotrichum abscissum LGMF1257.</title>
        <authorList>
            <person name="Baroncelli R."/>
        </authorList>
    </citation>
    <scope>NUCLEOTIDE SEQUENCE</scope>
    <source>
        <strain evidence="2">Ca142</strain>
    </source>
</reference>
<keyword evidence="3" id="KW-1185">Reference proteome</keyword>
<dbReference type="EMBL" id="SDAQ01000063">
    <property type="protein sequence ID" value="KAI3545105.1"/>
    <property type="molecule type" value="Genomic_DNA"/>
</dbReference>
<proteinExistence type="predicted"/>
<comment type="caution">
    <text evidence="2">The sequence shown here is derived from an EMBL/GenBank/DDBJ whole genome shotgun (WGS) entry which is preliminary data.</text>
</comment>
<evidence type="ECO:0000313" key="2">
    <source>
        <dbReference type="EMBL" id="KAI3545105.1"/>
    </source>
</evidence>